<proteinExistence type="predicted"/>
<dbReference type="GeneID" id="28836161"/>
<name>A0A1B8GUN1_9PEZI</name>
<keyword evidence="2" id="KW-1185">Reference proteome</keyword>
<accession>A0A1B8GUN1</accession>
<reference evidence="1 2" key="1">
    <citation type="submission" date="2016-03" db="EMBL/GenBank/DDBJ databases">
        <title>Comparative genomics of Pseudogymnoascus destructans, the fungus causing white-nose syndrome of bats.</title>
        <authorList>
            <person name="Palmer J.M."/>
            <person name="Drees K.P."/>
            <person name="Foster J.T."/>
            <person name="Lindner D.L."/>
        </authorList>
    </citation>
    <scope>NUCLEOTIDE SEQUENCE [LARGE SCALE GENOMIC DNA]</scope>
    <source>
        <strain evidence="1 2">UAMH 10579</strain>
    </source>
</reference>
<dbReference type="Proteomes" id="UP000091956">
    <property type="component" value="Unassembled WGS sequence"/>
</dbReference>
<protein>
    <submittedName>
        <fullName evidence="1">Uncharacterized protein</fullName>
    </submittedName>
</protein>
<dbReference type="AlphaFoldDB" id="A0A1B8GUN1"/>
<dbReference type="RefSeq" id="XP_018133287.1">
    <property type="nucleotide sequence ID" value="XM_018272279.1"/>
</dbReference>
<gene>
    <name evidence="1" type="ORF">VE01_02775</name>
</gene>
<dbReference type="EMBL" id="KV460212">
    <property type="protein sequence ID" value="OBT99554.1"/>
    <property type="molecule type" value="Genomic_DNA"/>
</dbReference>
<sequence>MAPQVVNGPSLEAYLAQTARSTYALPFESTPMGYPKIIGRTWDPVIGSRPFTIGQSETRTVLRSTNSTAIWALLKMEHYSQALTRGGQTIYDAARELITIHGQVMHGSAYDDRRRPSGRTTERDYMVEHLEPRRENHQDAINEYNNVILNEACFRIEDRTALYQEHLFVQHAIGEGSDAGYPTDLGSTSDDEFDFGSDFGYSSDPDYQSKNTGAMHNGAMTISAAAAEERAAQRIRDRERERTVNHDSMIDGMWRASLKFIMATLRQISCAGQSIRPKALRTIYFNRLEAELMEALTYIQKKFGLVNAEDITGFGGIYNI</sequence>
<reference evidence="2" key="2">
    <citation type="journal article" date="2018" name="Nat. Commun.">
        <title>Extreme sensitivity to ultraviolet light in the fungal pathogen causing white-nose syndrome of bats.</title>
        <authorList>
            <person name="Palmer J.M."/>
            <person name="Drees K.P."/>
            <person name="Foster J.T."/>
            <person name="Lindner D.L."/>
        </authorList>
    </citation>
    <scope>NUCLEOTIDE SEQUENCE [LARGE SCALE GENOMIC DNA]</scope>
    <source>
        <strain evidence="2">UAMH 10579</strain>
    </source>
</reference>
<evidence type="ECO:0000313" key="2">
    <source>
        <dbReference type="Proteomes" id="UP000091956"/>
    </source>
</evidence>
<evidence type="ECO:0000313" key="1">
    <source>
        <dbReference type="EMBL" id="OBT99554.1"/>
    </source>
</evidence>
<organism evidence="1 2">
    <name type="scientific">Pseudogymnoascus verrucosus</name>
    <dbReference type="NCBI Taxonomy" id="342668"/>
    <lineage>
        <taxon>Eukaryota</taxon>
        <taxon>Fungi</taxon>
        <taxon>Dikarya</taxon>
        <taxon>Ascomycota</taxon>
        <taxon>Pezizomycotina</taxon>
        <taxon>Leotiomycetes</taxon>
        <taxon>Thelebolales</taxon>
        <taxon>Thelebolaceae</taxon>
        <taxon>Pseudogymnoascus</taxon>
    </lineage>
</organism>
<dbReference type="OrthoDB" id="10382548at2759"/>